<keyword evidence="6" id="KW-0809">Transit peptide</keyword>
<dbReference type="GO" id="GO:0045277">
    <property type="term" value="C:respiratory chain complex IV"/>
    <property type="evidence" value="ECO:0007669"/>
    <property type="project" value="InterPro"/>
</dbReference>
<sequence>MLARQAIRPIVQAVRKHGHSSHSPVTYTGQGPQSFVNDGWASARLPFNVNNKWAFATKAIVFLSVGFWAPFIVVEYQLRKANQ</sequence>
<dbReference type="GO" id="GO:0005743">
    <property type="term" value="C:mitochondrial inner membrane"/>
    <property type="evidence" value="ECO:0007669"/>
    <property type="project" value="UniProtKB-SubCell"/>
</dbReference>
<gene>
    <name evidence="11" type="ORF">CBOVIS_LOCUS9597</name>
</gene>
<keyword evidence="7 10" id="KW-1133">Transmembrane helix</keyword>
<keyword evidence="4 10" id="KW-0812">Transmembrane</keyword>
<keyword evidence="8" id="KW-0496">Mitochondrion</keyword>
<evidence type="ECO:0000256" key="8">
    <source>
        <dbReference type="ARBA" id="ARBA00023128"/>
    </source>
</evidence>
<accession>A0A8S1F7B1</accession>
<dbReference type="OrthoDB" id="9974841at2759"/>
<dbReference type="Proteomes" id="UP000494206">
    <property type="component" value="Unassembled WGS sequence"/>
</dbReference>
<keyword evidence="9 10" id="KW-0472">Membrane</keyword>
<dbReference type="SUPFAM" id="SSF81427">
    <property type="entry name" value="Mitochondrial cytochrome c oxidase subunit VIIc (aka VIIIa)"/>
    <property type="match status" value="1"/>
</dbReference>
<evidence type="ECO:0000256" key="3">
    <source>
        <dbReference type="ARBA" id="ARBA00010514"/>
    </source>
</evidence>
<comment type="subcellular location">
    <subcellularLocation>
        <location evidence="1">Mitochondrion inner membrane</location>
        <topology evidence="1">Single-pass membrane protein</topology>
    </subcellularLocation>
</comment>
<name>A0A8S1F7B1_9PELO</name>
<dbReference type="PANTHER" id="PTHR13313">
    <property type="entry name" value="CYTOCHROME C OXIDASE SUBUNIT VIIC"/>
    <property type="match status" value="1"/>
</dbReference>
<comment type="similarity">
    <text evidence="3">Belongs to the cytochrome c oxidase VIIc family.</text>
</comment>
<dbReference type="Pfam" id="PF02935">
    <property type="entry name" value="COX7C"/>
    <property type="match status" value="1"/>
</dbReference>
<evidence type="ECO:0000256" key="9">
    <source>
        <dbReference type="ARBA" id="ARBA00023136"/>
    </source>
</evidence>
<keyword evidence="5" id="KW-0999">Mitochondrion inner membrane</keyword>
<evidence type="ECO:0000256" key="4">
    <source>
        <dbReference type="ARBA" id="ARBA00022692"/>
    </source>
</evidence>
<evidence type="ECO:0000256" key="1">
    <source>
        <dbReference type="ARBA" id="ARBA00004434"/>
    </source>
</evidence>
<evidence type="ECO:0000256" key="10">
    <source>
        <dbReference type="SAM" id="Phobius"/>
    </source>
</evidence>
<evidence type="ECO:0000313" key="11">
    <source>
        <dbReference type="EMBL" id="CAB3407713.1"/>
    </source>
</evidence>
<evidence type="ECO:0000256" key="7">
    <source>
        <dbReference type="ARBA" id="ARBA00022989"/>
    </source>
</evidence>
<evidence type="ECO:0000256" key="5">
    <source>
        <dbReference type="ARBA" id="ARBA00022792"/>
    </source>
</evidence>
<protein>
    <recommendedName>
        <fullName evidence="13">Cytochrome c oxidase polypeptide VIIc</fullName>
    </recommendedName>
</protein>
<evidence type="ECO:0000313" key="12">
    <source>
        <dbReference type="Proteomes" id="UP000494206"/>
    </source>
</evidence>
<dbReference type="Gene3D" id="4.10.49.10">
    <property type="entry name" value="Cytochrome c oxidase subunit VIIc"/>
    <property type="match status" value="1"/>
</dbReference>
<dbReference type="PANTHER" id="PTHR13313:SF0">
    <property type="entry name" value="CYTOCHROME C OXIDASE SUBUNIT 7C, MITOCHONDRIAL"/>
    <property type="match status" value="1"/>
</dbReference>
<evidence type="ECO:0008006" key="13">
    <source>
        <dbReference type="Google" id="ProtNLM"/>
    </source>
</evidence>
<reference evidence="11 12" key="1">
    <citation type="submission" date="2020-04" db="EMBL/GenBank/DDBJ databases">
        <authorList>
            <person name="Laetsch R D."/>
            <person name="Stevens L."/>
            <person name="Kumar S."/>
            <person name="Blaxter L. M."/>
        </authorList>
    </citation>
    <scope>NUCLEOTIDE SEQUENCE [LARGE SCALE GENOMIC DNA]</scope>
</reference>
<evidence type="ECO:0000256" key="2">
    <source>
        <dbReference type="ARBA" id="ARBA00004673"/>
    </source>
</evidence>
<dbReference type="AlphaFoldDB" id="A0A8S1F7B1"/>
<dbReference type="InterPro" id="IPR004202">
    <property type="entry name" value="COX7C/Cox8"/>
</dbReference>
<proteinExistence type="inferred from homology"/>
<dbReference type="InterPro" id="IPR036636">
    <property type="entry name" value="COX7C/Cox8_sf"/>
</dbReference>
<dbReference type="GO" id="GO:0006123">
    <property type="term" value="P:mitochondrial electron transport, cytochrome c to oxygen"/>
    <property type="evidence" value="ECO:0007669"/>
    <property type="project" value="InterPro"/>
</dbReference>
<comment type="caution">
    <text evidence="11">The sequence shown here is derived from an EMBL/GenBank/DDBJ whole genome shotgun (WGS) entry which is preliminary data.</text>
</comment>
<comment type="pathway">
    <text evidence="2">Energy metabolism; oxidative phosphorylation.</text>
</comment>
<dbReference type="EMBL" id="CADEPM010000006">
    <property type="protein sequence ID" value="CAB3407713.1"/>
    <property type="molecule type" value="Genomic_DNA"/>
</dbReference>
<feature type="transmembrane region" description="Helical" evidence="10">
    <location>
        <begin position="53"/>
        <end position="74"/>
    </location>
</feature>
<evidence type="ECO:0000256" key="6">
    <source>
        <dbReference type="ARBA" id="ARBA00022946"/>
    </source>
</evidence>
<keyword evidence="12" id="KW-1185">Reference proteome</keyword>
<organism evidence="11 12">
    <name type="scientific">Caenorhabditis bovis</name>
    <dbReference type="NCBI Taxonomy" id="2654633"/>
    <lineage>
        <taxon>Eukaryota</taxon>
        <taxon>Metazoa</taxon>
        <taxon>Ecdysozoa</taxon>
        <taxon>Nematoda</taxon>
        <taxon>Chromadorea</taxon>
        <taxon>Rhabditida</taxon>
        <taxon>Rhabditina</taxon>
        <taxon>Rhabditomorpha</taxon>
        <taxon>Rhabditoidea</taxon>
        <taxon>Rhabditidae</taxon>
        <taxon>Peloderinae</taxon>
        <taxon>Caenorhabditis</taxon>
    </lineage>
</organism>